<accession>A0A7C9D2A7</accession>
<feature type="transmembrane region" description="Helical" evidence="2">
    <location>
        <begin position="45"/>
        <end position="65"/>
    </location>
</feature>
<name>A0A7C9D2A7_OPUST</name>
<sequence>MTLPVERCSSTKASSTSSGSISPSMAFFTMLRAASRMSHLPPYDIWYIMWSVFPFFVASSTLCTVSCRNFGSLPLSPSMDTFMPCLVNFSKLSSKLVWNCLKIKSVASLRI</sequence>
<feature type="region of interest" description="Disordered" evidence="1">
    <location>
        <begin position="1"/>
        <end position="22"/>
    </location>
</feature>
<protein>
    <submittedName>
        <fullName evidence="3">Uncharacterized protein</fullName>
    </submittedName>
</protein>
<keyword evidence="2" id="KW-0812">Transmembrane</keyword>
<reference evidence="3" key="2">
    <citation type="submission" date="2020-07" db="EMBL/GenBank/DDBJ databases">
        <authorList>
            <person name="Vera ALvarez R."/>
            <person name="Arias-Moreno D.M."/>
            <person name="Jimenez-Jacinto V."/>
            <person name="Jimenez-Bremont J.F."/>
            <person name="Swaminathan K."/>
            <person name="Moose S.P."/>
            <person name="Guerrero-Gonzalez M.L."/>
            <person name="Marino-Ramirez L."/>
            <person name="Landsman D."/>
            <person name="Rodriguez-Kessler M."/>
            <person name="Delgado-Sanchez P."/>
        </authorList>
    </citation>
    <scope>NUCLEOTIDE SEQUENCE</scope>
    <source>
        <tissue evidence="3">Cladode</tissue>
    </source>
</reference>
<evidence type="ECO:0000313" key="3">
    <source>
        <dbReference type="EMBL" id="MBA4632121.1"/>
    </source>
</evidence>
<feature type="compositionally biased region" description="Low complexity" evidence="1">
    <location>
        <begin position="10"/>
        <end position="22"/>
    </location>
</feature>
<evidence type="ECO:0000256" key="2">
    <source>
        <dbReference type="SAM" id="Phobius"/>
    </source>
</evidence>
<dbReference type="EMBL" id="GISG01080940">
    <property type="protein sequence ID" value="MBA4632121.1"/>
    <property type="molecule type" value="Transcribed_RNA"/>
</dbReference>
<keyword evidence="2" id="KW-1133">Transmembrane helix</keyword>
<reference evidence="3" key="1">
    <citation type="journal article" date="2013" name="J. Plant Res.">
        <title>Effect of fungi and light on seed germination of three Opuntia species from semiarid lands of central Mexico.</title>
        <authorList>
            <person name="Delgado-Sanchez P."/>
            <person name="Jimenez-Bremont J.F."/>
            <person name="Guerrero-Gonzalez Mde L."/>
            <person name="Flores J."/>
        </authorList>
    </citation>
    <scope>NUCLEOTIDE SEQUENCE</scope>
    <source>
        <tissue evidence="3">Cladode</tissue>
    </source>
</reference>
<dbReference type="AlphaFoldDB" id="A0A7C9D2A7"/>
<keyword evidence="2" id="KW-0472">Membrane</keyword>
<proteinExistence type="predicted"/>
<organism evidence="3">
    <name type="scientific">Opuntia streptacantha</name>
    <name type="common">Prickly pear cactus</name>
    <name type="synonym">Opuntia cardona</name>
    <dbReference type="NCBI Taxonomy" id="393608"/>
    <lineage>
        <taxon>Eukaryota</taxon>
        <taxon>Viridiplantae</taxon>
        <taxon>Streptophyta</taxon>
        <taxon>Embryophyta</taxon>
        <taxon>Tracheophyta</taxon>
        <taxon>Spermatophyta</taxon>
        <taxon>Magnoliopsida</taxon>
        <taxon>eudicotyledons</taxon>
        <taxon>Gunneridae</taxon>
        <taxon>Pentapetalae</taxon>
        <taxon>Caryophyllales</taxon>
        <taxon>Cactineae</taxon>
        <taxon>Cactaceae</taxon>
        <taxon>Opuntioideae</taxon>
        <taxon>Opuntia</taxon>
    </lineage>
</organism>
<evidence type="ECO:0000256" key="1">
    <source>
        <dbReference type="SAM" id="MobiDB-lite"/>
    </source>
</evidence>